<organism evidence="4 5">
    <name type="scientific">Amniculicola lignicola CBS 123094</name>
    <dbReference type="NCBI Taxonomy" id="1392246"/>
    <lineage>
        <taxon>Eukaryota</taxon>
        <taxon>Fungi</taxon>
        <taxon>Dikarya</taxon>
        <taxon>Ascomycota</taxon>
        <taxon>Pezizomycotina</taxon>
        <taxon>Dothideomycetes</taxon>
        <taxon>Pleosporomycetidae</taxon>
        <taxon>Pleosporales</taxon>
        <taxon>Amniculicolaceae</taxon>
        <taxon>Amniculicola</taxon>
    </lineage>
</organism>
<accession>A0A6A5WA92</accession>
<dbReference type="Proteomes" id="UP000799779">
    <property type="component" value="Unassembled WGS sequence"/>
</dbReference>
<evidence type="ECO:0000256" key="1">
    <source>
        <dbReference type="ARBA" id="ARBA00022857"/>
    </source>
</evidence>
<protein>
    <submittedName>
        <fullName evidence="4">NmrA-like family protein</fullName>
    </submittedName>
</protein>
<name>A0A6A5WA92_9PLEO</name>
<keyword evidence="1" id="KW-0521">NADP</keyword>
<dbReference type="AlphaFoldDB" id="A0A6A5WA92"/>
<evidence type="ECO:0000313" key="4">
    <source>
        <dbReference type="EMBL" id="KAF1998823.1"/>
    </source>
</evidence>
<evidence type="ECO:0000313" key="5">
    <source>
        <dbReference type="Proteomes" id="UP000799779"/>
    </source>
</evidence>
<dbReference type="InterPro" id="IPR008030">
    <property type="entry name" value="NmrA-like"/>
</dbReference>
<dbReference type="PANTHER" id="PTHR47706">
    <property type="entry name" value="NMRA-LIKE FAMILY PROTEIN"/>
    <property type="match status" value="1"/>
</dbReference>
<dbReference type="PANTHER" id="PTHR47706:SF9">
    <property type="entry name" value="NMRA-LIKE DOMAIN-CONTAINING PROTEIN-RELATED"/>
    <property type="match status" value="1"/>
</dbReference>
<dbReference type="Gene3D" id="3.40.50.720">
    <property type="entry name" value="NAD(P)-binding Rossmann-like Domain"/>
    <property type="match status" value="1"/>
</dbReference>
<dbReference type="InterPro" id="IPR036291">
    <property type="entry name" value="NAD(P)-bd_dom_sf"/>
</dbReference>
<dbReference type="SUPFAM" id="SSF51735">
    <property type="entry name" value="NAD(P)-binding Rossmann-fold domains"/>
    <property type="match status" value="1"/>
</dbReference>
<evidence type="ECO:0000256" key="2">
    <source>
        <dbReference type="ARBA" id="ARBA00023002"/>
    </source>
</evidence>
<keyword evidence="2" id="KW-0560">Oxidoreductase</keyword>
<dbReference type="Pfam" id="PF05368">
    <property type="entry name" value="NmrA"/>
    <property type="match status" value="1"/>
</dbReference>
<reference evidence="4" key="1">
    <citation type="journal article" date="2020" name="Stud. Mycol.">
        <title>101 Dothideomycetes genomes: a test case for predicting lifestyles and emergence of pathogens.</title>
        <authorList>
            <person name="Haridas S."/>
            <person name="Albert R."/>
            <person name="Binder M."/>
            <person name="Bloem J."/>
            <person name="Labutti K."/>
            <person name="Salamov A."/>
            <person name="Andreopoulos B."/>
            <person name="Baker S."/>
            <person name="Barry K."/>
            <person name="Bills G."/>
            <person name="Bluhm B."/>
            <person name="Cannon C."/>
            <person name="Castanera R."/>
            <person name="Culley D."/>
            <person name="Daum C."/>
            <person name="Ezra D."/>
            <person name="Gonzalez J."/>
            <person name="Henrissat B."/>
            <person name="Kuo A."/>
            <person name="Liang C."/>
            <person name="Lipzen A."/>
            <person name="Lutzoni F."/>
            <person name="Magnuson J."/>
            <person name="Mondo S."/>
            <person name="Nolan M."/>
            <person name="Ohm R."/>
            <person name="Pangilinan J."/>
            <person name="Park H.-J."/>
            <person name="Ramirez L."/>
            <person name="Alfaro M."/>
            <person name="Sun H."/>
            <person name="Tritt A."/>
            <person name="Yoshinaga Y."/>
            <person name="Zwiers L.-H."/>
            <person name="Turgeon B."/>
            <person name="Goodwin S."/>
            <person name="Spatafora J."/>
            <person name="Crous P."/>
            <person name="Grigoriev I."/>
        </authorList>
    </citation>
    <scope>NUCLEOTIDE SEQUENCE</scope>
    <source>
        <strain evidence="4">CBS 123094</strain>
    </source>
</reference>
<proteinExistence type="predicted"/>
<dbReference type="GO" id="GO:0016491">
    <property type="term" value="F:oxidoreductase activity"/>
    <property type="evidence" value="ECO:0007669"/>
    <property type="project" value="UniProtKB-KW"/>
</dbReference>
<dbReference type="InterPro" id="IPR051609">
    <property type="entry name" value="NmrA/Isoflavone_reductase-like"/>
</dbReference>
<feature type="domain" description="NmrA-like" evidence="3">
    <location>
        <begin position="4"/>
        <end position="232"/>
    </location>
</feature>
<sequence length="312" mass="35205">MAITVGIAGITGKFARRVVHHLLQKPDVNIRGYARDPSKLSAALRNSSRIQVTPGEADDAPALRSFVQGSDVVLCAYLGNDKLMIDGQKALIDACETENVPRYIASDYSLDYRKLELGQLPSKDPMKKIETYLQEKKNVQGVHVLIGIFMDTFWSQFFQVWNDKEVKLSYWGTGDEKWESTSYDNAAQFVAQIALDKSAVGFHNFIGDKKTTKEIAAIFESVYGKKPQLQSLGTLDELKSKMYQMAKEDPSAFMNYIPLFYQYYCTNGQTYLEDSNGNTRYPDIKAVTFEDYLRTHKMEELSTAAWAVGSDV</sequence>
<dbReference type="OrthoDB" id="419598at2759"/>
<keyword evidence="5" id="KW-1185">Reference proteome</keyword>
<dbReference type="EMBL" id="ML977601">
    <property type="protein sequence ID" value="KAF1998823.1"/>
    <property type="molecule type" value="Genomic_DNA"/>
</dbReference>
<evidence type="ECO:0000259" key="3">
    <source>
        <dbReference type="Pfam" id="PF05368"/>
    </source>
</evidence>
<gene>
    <name evidence="4" type="ORF">P154DRAFT_244775</name>
</gene>